<dbReference type="PANTHER" id="PTHR42756:SF1">
    <property type="entry name" value="TRANSCRIPTIONAL REPRESSOR OF EMRAB OPERON"/>
    <property type="match status" value="1"/>
</dbReference>
<protein>
    <submittedName>
        <fullName evidence="6">MarR family transcriptional regulator</fullName>
    </submittedName>
</protein>
<keyword evidence="7" id="KW-1185">Reference proteome</keyword>
<dbReference type="Proteomes" id="UP000029549">
    <property type="component" value="Unassembled WGS sequence"/>
</dbReference>
<dbReference type="EMBL" id="AWTP01000128">
    <property type="protein sequence ID" value="KGH08115.1"/>
    <property type="molecule type" value="Genomic_DNA"/>
</dbReference>
<evidence type="ECO:0000256" key="2">
    <source>
        <dbReference type="ARBA" id="ARBA00023125"/>
    </source>
</evidence>
<evidence type="ECO:0000256" key="3">
    <source>
        <dbReference type="ARBA" id="ARBA00023163"/>
    </source>
</evidence>
<dbReference type="SMART" id="SM00347">
    <property type="entry name" value="HTH_MARR"/>
    <property type="match status" value="1"/>
</dbReference>
<evidence type="ECO:0000259" key="5">
    <source>
        <dbReference type="PROSITE" id="PS50995"/>
    </source>
</evidence>
<comment type="caution">
    <text evidence="6">The sequence shown here is derived from an EMBL/GenBank/DDBJ whole genome shotgun (WGS) entry which is preliminary data.</text>
</comment>
<dbReference type="RefSeq" id="WP_034394276.1">
    <property type="nucleotide sequence ID" value="NZ_AWTM01000097.1"/>
</dbReference>
<evidence type="ECO:0000256" key="1">
    <source>
        <dbReference type="ARBA" id="ARBA00023015"/>
    </source>
</evidence>
<reference evidence="6 7" key="1">
    <citation type="submission" date="2013-09" db="EMBL/GenBank/DDBJ databases">
        <title>High correlation between genotypes and phenotypes of environmental bacteria Comamonas testosteroni strains.</title>
        <authorList>
            <person name="Liu L."/>
            <person name="Zhu W."/>
            <person name="Xia X."/>
            <person name="Xu B."/>
            <person name="Luo M."/>
            <person name="Wang G."/>
        </authorList>
    </citation>
    <scope>NUCLEOTIDE SEQUENCE [LARGE SCALE GENOMIC DNA]</scope>
    <source>
        <strain evidence="6 7">DF2</strain>
    </source>
</reference>
<proteinExistence type="predicted"/>
<dbReference type="Gene3D" id="1.10.10.10">
    <property type="entry name" value="Winged helix-like DNA-binding domain superfamily/Winged helix DNA-binding domain"/>
    <property type="match status" value="1"/>
</dbReference>
<dbReference type="GO" id="GO:0003700">
    <property type="term" value="F:DNA-binding transcription factor activity"/>
    <property type="evidence" value="ECO:0007669"/>
    <property type="project" value="InterPro"/>
</dbReference>
<dbReference type="InterPro" id="IPR000835">
    <property type="entry name" value="HTH_MarR-typ"/>
</dbReference>
<keyword evidence="2" id="KW-0238">DNA-binding</keyword>
<feature type="domain" description="HTH marR-type" evidence="5">
    <location>
        <begin position="16"/>
        <end position="149"/>
    </location>
</feature>
<keyword evidence="3" id="KW-0804">Transcription</keyword>
<dbReference type="GO" id="GO:0003677">
    <property type="term" value="F:DNA binding"/>
    <property type="evidence" value="ECO:0007669"/>
    <property type="project" value="UniProtKB-KW"/>
</dbReference>
<organism evidence="6 7">
    <name type="scientific">Comamonas thiooxydans</name>
    <dbReference type="NCBI Taxonomy" id="363952"/>
    <lineage>
        <taxon>Bacteria</taxon>
        <taxon>Pseudomonadati</taxon>
        <taxon>Pseudomonadota</taxon>
        <taxon>Betaproteobacteria</taxon>
        <taxon>Burkholderiales</taxon>
        <taxon>Comamonadaceae</taxon>
        <taxon>Comamonas</taxon>
    </lineage>
</organism>
<keyword evidence="1" id="KW-0805">Transcription regulation</keyword>
<dbReference type="InterPro" id="IPR036390">
    <property type="entry name" value="WH_DNA-bd_sf"/>
</dbReference>
<accession>A0A0E3BXB4</accession>
<dbReference type="PRINTS" id="PR00598">
    <property type="entry name" value="HTHMARR"/>
</dbReference>
<dbReference type="PROSITE" id="PS50995">
    <property type="entry name" value="HTH_MARR_2"/>
    <property type="match status" value="1"/>
</dbReference>
<evidence type="ECO:0000313" key="7">
    <source>
        <dbReference type="Proteomes" id="UP000029549"/>
    </source>
</evidence>
<sequence>MTKAQRHPWRQPSELDDLFLYHLARLMSSAGTMVVRLCEGGFGITRREWRMIGLLATKGAMQPSRLAELAQLDRTRTSRTISTLIAKGLLHKQGMAGDGRQAMVQLTDAGLALHTQLFPQIQAINQELLGDVSDAELEVLSQVFERVRNRAALMQEQGSFPKAERRRGRAAGRQPARDDDAAG</sequence>
<feature type="region of interest" description="Disordered" evidence="4">
    <location>
        <begin position="155"/>
        <end position="183"/>
    </location>
</feature>
<evidence type="ECO:0000256" key="4">
    <source>
        <dbReference type="SAM" id="MobiDB-lite"/>
    </source>
</evidence>
<dbReference type="PANTHER" id="PTHR42756">
    <property type="entry name" value="TRANSCRIPTIONAL REGULATOR, MARR"/>
    <property type="match status" value="1"/>
</dbReference>
<evidence type="ECO:0000313" key="6">
    <source>
        <dbReference type="EMBL" id="KGH08115.1"/>
    </source>
</evidence>
<gene>
    <name evidence="6" type="ORF">P608_19015</name>
</gene>
<dbReference type="Pfam" id="PF12802">
    <property type="entry name" value="MarR_2"/>
    <property type="match status" value="1"/>
</dbReference>
<name>A0A0E3BXB4_9BURK</name>
<dbReference type="AlphaFoldDB" id="A0A0E3BXB4"/>
<dbReference type="SUPFAM" id="SSF46785">
    <property type="entry name" value="Winged helix' DNA-binding domain"/>
    <property type="match status" value="1"/>
</dbReference>
<dbReference type="InterPro" id="IPR036388">
    <property type="entry name" value="WH-like_DNA-bd_sf"/>
</dbReference>